<dbReference type="SUPFAM" id="SSF53756">
    <property type="entry name" value="UDP-Glycosyltransferase/glycogen phosphorylase"/>
    <property type="match status" value="1"/>
</dbReference>
<gene>
    <name evidence="2" type="ORF">ACFPYJ_12160</name>
</gene>
<dbReference type="Gene3D" id="3.40.50.2000">
    <property type="entry name" value="Glycogen Phosphorylase B"/>
    <property type="match status" value="2"/>
</dbReference>
<keyword evidence="2" id="KW-0808">Transferase</keyword>
<evidence type="ECO:0000259" key="1">
    <source>
        <dbReference type="Pfam" id="PF00534"/>
    </source>
</evidence>
<dbReference type="GO" id="GO:0016757">
    <property type="term" value="F:glycosyltransferase activity"/>
    <property type="evidence" value="ECO:0007669"/>
    <property type="project" value="UniProtKB-KW"/>
</dbReference>
<dbReference type="PANTHER" id="PTHR12526:SF630">
    <property type="entry name" value="GLYCOSYLTRANSFERASE"/>
    <property type="match status" value="1"/>
</dbReference>
<dbReference type="PANTHER" id="PTHR12526">
    <property type="entry name" value="GLYCOSYLTRANSFERASE"/>
    <property type="match status" value="1"/>
</dbReference>
<proteinExistence type="predicted"/>
<keyword evidence="3" id="KW-1185">Reference proteome</keyword>
<name>A0ABW0VXF2_9BACL</name>
<dbReference type="Proteomes" id="UP001596047">
    <property type="component" value="Unassembled WGS sequence"/>
</dbReference>
<evidence type="ECO:0000313" key="2">
    <source>
        <dbReference type="EMBL" id="MFC5649863.1"/>
    </source>
</evidence>
<dbReference type="InterPro" id="IPR001296">
    <property type="entry name" value="Glyco_trans_1"/>
</dbReference>
<dbReference type="EMBL" id="JBHSOW010000042">
    <property type="protein sequence ID" value="MFC5649863.1"/>
    <property type="molecule type" value="Genomic_DNA"/>
</dbReference>
<organism evidence="2 3">
    <name type="scientific">Paenibacillus solisilvae</name>
    <dbReference type="NCBI Taxonomy" id="2486751"/>
    <lineage>
        <taxon>Bacteria</taxon>
        <taxon>Bacillati</taxon>
        <taxon>Bacillota</taxon>
        <taxon>Bacilli</taxon>
        <taxon>Bacillales</taxon>
        <taxon>Paenibacillaceae</taxon>
        <taxon>Paenibacillus</taxon>
    </lineage>
</organism>
<accession>A0ABW0VXF2</accession>
<sequence>MKILFITSVIKDLSSGVFKKNGWQVKAMRALGHQVSFGYFDTQDTFVIENEHGQVTTVIPAHSYGFGRRKVMISIKNFMAGKGYELLYSRWEQYYPLIARTYREIKKTGTKVYLEIPTYPLQEERKNIRQRYFKEKRYVKWLKHWLYQVISEIGEGRMKDAVDKVVTFMNHKTIWGIPVICLDNGVDVESVPHRTYVPQSSIIHLIGVGNIADWHGYDRLIRSIKDYYSLEKRDYDVKFTIVGDGISVTSLKRLVTQLNLEQIVQFTGLKHGKELDQLFDHADVAVSSLAEFRRNLETASTLKMKEYVARGIPIIYAYNEMGLTGNEFFVKQFPNNDSAIDFSEIIQFVLECRENHQKILEIREFAVKKYDWKLQIQHVFELKTPDF</sequence>
<dbReference type="EC" id="2.4.-.-" evidence="2"/>
<protein>
    <submittedName>
        <fullName evidence="2">Glycosyltransferase family 4 protein</fullName>
        <ecNumber evidence="2">2.4.-.-</ecNumber>
    </submittedName>
</protein>
<keyword evidence="2" id="KW-0328">Glycosyltransferase</keyword>
<reference evidence="3" key="1">
    <citation type="journal article" date="2019" name="Int. J. Syst. Evol. Microbiol.">
        <title>The Global Catalogue of Microorganisms (GCM) 10K type strain sequencing project: providing services to taxonomists for standard genome sequencing and annotation.</title>
        <authorList>
            <consortium name="The Broad Institute Genomics Platform"/>
            <consortium name="The Broad Institute Genome Sequencing Center for Infectious Disease"/>
            <person name="Wu L."/>
            <person name="Ma J."/>
        </authorList>
    </citation>
    <scope>NUCLEOTIDE SEQUENCE [LARGE SCALE GENOMIC DNA]</scope>
    <source>
        <strain evidence="3">CGMCC 1.3240</strain>
    </source>
</reference>
<comment type="caution">
    <text evidence="2">The sequence shown here is derived from an EMBL/GenBank/DDBJ whole genome shotgun (WGS) entry which is preliminary data.</text>
</comment>
<dbReference type="CDD" id="cd03801">
    <property type="entry name" value="GT4_PimA-like"/>
    <property type="match status" value="1"/>
</dbReference>
<dbReference type="RefSeq" id="WP_379188408.1">
    <property type="nucleotide sequence ID" value="NZ_JBHSOW010000042.1"/>
</dbReference>
<evidence type="ECO:0000313" key="3">
    <source>
        <dbReference type="Proteomes" id="UP001596047"/>
    </source>
</evidence>
<feature type="domain" description="Glycosyl transferase family 1" evidence="1">
    <location>
        <begin position="206"/>
        <end position="318"/>
    </location>
</feature>
<dbReference type="Pfam" id="PF00534">
    <property type="entry name" value="Glycos_transf_1"/>
    <property type="match status" value="1"/>
</dbReference>